<dbReference type="RefSeq" id="WP_093011692.1">
    <property type="nucleotide sequence ID" value="NZ_FOXV01000006.1"/>
</dbReference>
<dbReference type="EMBL" id="FOXV01000006">
    <property type="protein sequence ID" value="SFQ46964.1"/>
    <property type="molecule type" value="Genomic_DNA"/>
</dbReference>
<organism evidence="2 3">
    <name type="scientific">Roseivivax halotolerans</name>
    <dbReference type="NCBI Taxonomy" id="93684"/>
    <lineage>
        <taxon>Bacteria</taxon>
        <taxon>Pseudomonadati</taxon>
        <taxon>Pseudomonadota</taxon>
        <taxon>Alphaproteobacteria</taxon>
        <taxon>Rhodobacterales</taxon>
        <taxon>Roseobacteraceae</taxon>
        <taxon>Roseivivax</taxon>
    </lineage>
</organism>
<keyword evidence="2" id="KW-0418">Kinase</keyword>
<sequence length="148" mass="15318">MPDETGGAAEEAEILHASAVAFEGKACLILGPSGSGKSTLAFELIALGASLVADDRVILTATATELVASSPGPILGMIEARGVGLLASEPAPPTPLGLVIDLSRTETERLPPERHTTLLGRSLPCLHKVASPVFAVAIRQYMRLGRRA</sequence>
<dbReference type="CDD" id="cd01918">
    <property type="entry name" value="HprK_C"/>
    <property type="match status" value="1"/>
</dbReference>
<feature type="domain" description="HPr kinase/phosphorylase C-terminal" evidence="1">
    <location>
        <begin position="12"/>
        <end position="86"/>
    </location>
</feature>
<dbReference type="InterPro" id="IPR011104">
    <property type="entry name" value="Hpr_kin/Pase_C"/>
</dbReference>
<dbReference type="AlphaFoldDB" id="A0A1I5YRQ7"/>
<evidence type="ECO:0000259" key="1">
    <source>
        <dbReference type="Pfam" id="PF07475"/>
    </source>
</evidence>
<protein>
    <submittedName>
        <fullName evidence="2">HPr Serine kinase C-terminal domain-containing protein</fullName>
    </submittedName>
</protein>
<dbReference type="InterPro" id="IPR027417">
    <property type="entry name" value="P-loop_NTPase"/>
</dbReference>
<dbReference type="Pfam" id="PF07475">
    <property type="entry name" value="Hpr_kinase_C"/>
    <property type="match status" value="1"/>
</dbReference>
<keyword evidence="3" id="KW-1185">Reference proteome</keyword>
<evidence type="ECO:0000313" key="3">
    <source>
        <dbReference type="Proteomes" id="UP000243106"/>
    </source>
</evidence>
<accession>A0A1I5YRQ7</accession>
<evidence type="ECO:0000313" key="2">
    <source>
        <dbReference type="EMBL" id="SFQ46964.1"/>
    </source>
</evidence>
<dbReference type="STRING" id="93684.SAMN05421853_106216"/>
<dbReference type="GO" id="GO:0005524">
    <property type="term" value="F:ATP binding"/>
    <property type="evidence" value="ECO:0007669"/>
    <property type="project" value="InterPro"/>
</dbReference>
<proteinExistence type="predicted"/>
<dbReference type="SUPFAM" id="SSF53795">
    <property type="entry name" value="PEP carboxykinase-like"/>
    <property type="match status" value="1"/>
</dbReference>
<gene>
    <name evidence="2" type="ORF">SAMN05421853_106216</name>
</gene>
<dbReference type="Proteomes" id="UP000243106">
    <property type="component" value="Unassembled WGS sequence"/>
</dbReference>
<reference evidence="3" key="1">
    <citation type="submission" date="2016-10" db="EMBL/GenBank/DDBJ databases">
        <authorList>
            <person name="Varghese N."/>
            <person name="Submissions S."/>
        </authorList>
    </citation>
    <scope>NUCLEOTIDE SEQUENCE [LARGE SCALE GENOMIC DNA]</scope>
    <source>
        <strain evidence="3">JCM 10271</strain>
    </source>
</reference>
<name>A0A1I5YRQ7_9RHOB</name>
<keyword evidence="2" id="KW-0808">Transferase</keyword>
<dbReference type="GO" id="GO:0000155">
    <property type="term" value="F:phosphorelay sensor kinase activity"/>
    <property type="evidence" value="ECO:0007669"/>
    <property type="project" value="InterPro"/>
</dbReference>
<dbReference type="GO" id="GO:0006109">
    <property type="term" value="P:regulation of carbohydrate metabolic process"/>
    <property type="evidence" value="ECO:0007669"/>
    <property type="project" value="InterPro"/>
</dbReference>
<dbReference type="Gene3D" id="3.40.50.300">
    <property type="entry name" value="P-loop containing nucleotide triphosphate hydrolases"/>
    <property type="match status" value="1"/>
</dbReference>